<gene>
    <name evidence="1" type="ORF">FIBSPDRAFT_952491</name>
</gene>
<organism evidence="1 2">
    <name type="scientific">Athelia psychrophila</name>
    <dbReference type="NCBI Taxonomy" id="1759441"/>
    <lineage>
        <taxon>Eukaryota</taxon>
        <taxon>Fungi</taxon>
        <taxon>Dikarya</taxon>
        <taxon>Basidiomycota</taxon>
        <taxon>Agaricomycotina</taxon>
        <taxon>Agaricomycetes</taxon>
        <taxon>Agaricomycetidae</taxon>
        <taxon>Atheliales</taxon>
        <taxon>Atheliaceae</taxon>
        <taxon>Athelia</taxon>
    </lineage>
</organism>
<dbReference type="EMBL" id="KV417536">
    <property type="protein sequence ID" value="KZP22920.1"/>
    <property type="molecule type" value="Genomic_DNA"/>
</dbReference>
<protein>
    <submittedName>
        <fullName evidence="1">Uncharacterized protein</fullName>
    </submittedName>
</protein>
<keyword evidence="2" id="KW-1185">Reference proteome</keyword>
<sequence>MRTRSTPAPTSFHTRTQQHRYHTLIADRRRDRLNPALRESIASVAFTTLAGAHTVQPVHHTQGLATSPICALLPSPVASPTRTPPVSLVAAGPAYVSSRYVPSLVQRSSRRGALARVCSLVPVAGTAHMHACHVAPSPPSFVPRARLLPRHCRQHRPQTCPVCVFSPSPSTSPTRASPRH</sequence>
<evidence type="ECO:0000313" key="1">
    <source>
        <dbReference type="EMBL" id="KZP22920.1"/>
    </source>
</evidence>
<name>A0A166LG69_9AGAM</name>
<reference evidence="1 2" key="1">
    <citation type="journal article" date="2016" name="Mol. Biol. Evol.">
        <title>Comparative Genomics of Early-Diverging Mushroom-Forming Fungi Provides Insights into the Origins of Lignocellulose Decay Capabilities.</title>
        <authorList>
            <person name="Nagy L.G."/>
            <person name="Riley R."/>
            <person name="Tritt A."/>
            <person name="Adam C."/>
            <person name="Daum C."/>
            <person name="Floudas D."/>
            <person name="Sun H."/>
            <person name="Yadav J.S."/>
            <person name="Pangilinan J."/>
            <person name="Larsson K.H."/>
            <person name="Matsuura K."/>
            <person name="Barry K."/>
            <person name="Labutti K."/>
            <person name="Kuo R."/>
            <person name="Ohm R.A."/>
            <person name="Bhattacharya S.S."/>
            <person name="Shirouzu T."/>
            <person name="Yoshinaga Y."/>
            <person name="Martin F.M."/>
            <person name="Grigoriev I.V."/>
            <person name="Hibbett D.S."/>
        </authorList>
    </citation>
    <scope>NUCLEOTIDE SEQUENCE [LARGE SCALE GENOMIC DNA]</scope>
    <source>
        <strain evidence="1 2">CBS 109695</strain>
    </source>
</reference>
<dbReference type="Proteomes" id="UP000076532">
    <property type="component" value="Unassembled WGS sequence"/>
</dbReference>
<evidence type="ECO:0000313" key="2">
    <source>
        <dbReference type="Proteomes" id="UP000076532"/>
    </source>
</evidence>
<proteinExistence type="predicted"/>
<dbReference type="AlphaFoldDB" id="A0A166LG69"/>
<accession>A0A166LG69</accession>